<keyword evidence="5 6" id="KW-0472">Membrane</keyword>
<dbReference type="Proteomes" id="UP000712713">
    <property type="component" value="Unassembled WGS sequence"/>
</dbReference>
<dbReference type="GO" id="GO:0017004">
    <property type="term" value="P:cytochrome complex assembly"/>
    <property type="evidence" value="ECO:0007669"/>
    <property type="project" value="UniProtKB-KW"/>
</dbReference>
<comment type="caution">
    <text evidence="8">The sequence shown here is derived from an EMBL/GenBank/DDBJ whole genome shotgun (WGS) entry which is preliminary data.</text>
</comment>
<keyword evidence="3" id="KW-0201">Cytochrome c-type biogenesis</keyword>
<dbReference type="InterPro" id="IPR023494">
    <property type="entry name" value="Cyt_c_bgen_Ccs1/CcsB/ResB"/>
</dbReference>
<dbReference type="PANTHER" id="PTHR31566">
    <property type="entry name" value="CYTOCHROME C BIOGENESIS PROTEIN CCS1, CHLOROPLASTIC"/>
    <property type="match status" value="1"/>
</dbReference>
<keyword evidence="2 6" id="KW-0812">Transmembrane</keyword>
<proteinExistence type="predicted"/>
<dbReference type="AlphaFoldDB" id="A0A921EN28"/>
<comment type="subcellular location">
    <subcellularLocation>
        <location evidence="1">Membrane</location>
        <topology evidence="1">Multi-pass membrane protein</topology>
    </subcellularLocation>
</comment>
<evidence type="ECO:0000313" key="8">
    <source>
        <dbReference type="EMBL" id="HJE50696.1"/>
    </source>
</evidence>
<keyword evidence="4 6" id="KW-1133">Transmembrane helix</keyword>
<feature type="domain" description="ResB-like" evidence="7">
    <location>
        <begin position="12"/>
        <end position="109"/>
    </location>
</feature>
<reference evidence="8" key="1">
    <citation type="journal article" date="2021" name="PeerJ">
        <title>Extensive microbial diversity within the chicken gut microbiome revealed by metagenomics and culture.</title>
        <authorList>
            <person name="Gilroy R."/>
            <person name="Ravi A."/>
            <person name="Getino M."/>
            <person name="Pursley I."/>
            <person name="Horton D.L."/>
            <person name="Alikhan N.F."/>
            <person name="Baker D."/>
            <person name="Gharbi K."/>
            <person name="Hall N."/>
            <person name="Watson M."/>
            <person name="Adriaenssens E.M."/>
            <person name="Foster-Nyarko E."/>
            <person name="Jarju S."/>
            <person name="Secka A."/>
            <person name="Antonio M."/>
            <person name="Oren A."/>
            <person name="Chaudhuri R.R."/>
            <person name="La Ragione R."/>
            <person name="Hildebrand F."/>
            <person name="Pallen M.J."/>
        </authorList>
    </citation>
    <scope>NUCLEOTIDE SEQUENCE</scope>
    <source>
        <strain evidence="8">ChiGjej3B3-7470</strain>
    </source>
</reference>
<dbReference type="PANTHER" id="PTHR31566:SF0">
    <property type="entry name" value="CYTOCHROME C BIOGENESIS PROTEIN CCS1, CHLOROPLASTIC"/>
    <property type="match status" value="1"/>
</dbReference>
<evidence type="ECO:0000259" key="7">
    <source>
        <dbReference type="Pfam" id="PF05140"/>
    </source>
</evidence>
<gene>
    <name evidence="8" type="ORF">K8V15_01725</name>
</gene>
<evidence type="ECO:0000256" key="2">
    <source>
        <dbReference type="ARBA" id="ARBA00022692"/>
    </source>
</evidence>
<protein>
    <submittedName>
        <fullName evidence="8">Cytochrome c biogenesis protein ResB</fullName>
    </submittedName>
</protein>
<dbReference type="InterPro" id="IPR007816">
    <property type="entry name" value="ResB-like_domain"/>
</dbReference>
<dbReference type="Pfam" id="PF05140">
    <property type="entry name" value="ResB"/>
    <property type="match status" value="1"/>
</dbReference>
<evidence type="ECO:0000256" key="1">
    <source>
        <dbReference type="ARBA" id="ARBA00004141"/>
    </source>
</evidence>
<evidence type="ECO:0000313" key="9">
    <source>
        <dbReference type="Proteomes" id="UP000712713"/>
    </source>
</evidence>
<feature type="non-terminal residue" evidence="8">
    <location>
        <position position="109"/>
    </location>
</feature>
<organism evidence="8 9">
    <name type="scientific">Tessaracoccus flavescens</name>
    <dbReference type="NCBI Taxonomy" id="399497"/>
    <lineage>
        <taxon>Bacteria</taxon>
        <taxon>Bacillati</taxon>
        <taxon>Actinomycetota</taxon>
        <taxon>Actinomycetes</taxon>
        <taxon>Propionibacteriales</taxon>
        <taxon>Propionibacteriaceae</taxon>
        <taxon>Tessaracoccus</taxon>
    </lineage>
</organism>
<dbReference type="EMBL" id="DYZF01000042">
    <property type="protein sequence ID" value="HJE50696.1"/>
    <property type="molecule type" value="Genomic_DNA"/>
</dbReference>
<name>A0A921EN28_9ACTN</name>
<reference evidence="8" key="2">
    <citation type="submission" date="2021-09" db="EMBL/GenBank/DDBJ databases">
        <authorList>
            <person name="Gilroy R."/>
        </authorList>
    </citation>
    <scope>NUCLEOTIDE SEQUENCE</scope>
    <source>
        <strain evidence="8">ChiGjej3B3-7470</strain>
    </source>
</reference>
<evidence type="ECO:0000256" key="6">
    <source>
        <dbReference type="SAM" id="Phobius"/>
    </source>
</evidence>
<sequence length="109" mass="12489">MLRWAWGQLTSMRTALFLLFLLALAAIPGSMIPQQSISPISVMDFQKANPFWDRIFEPLGFYNIYTSPMFSAVYLLLFVSLIGCILPRIGKYLRAVRKPPPKLPARIER</sequence>
<dbReference type="GO" id="GO:0016020">
    <property type="term" value="C:membrane"/>
    <property type="evidence" value="ECO:0007669"/>
    <property type="project" value="UniProtKB-SubCell"/>
</dbReference>
<accession>A0A921EN28</accession>
<evidence type="ECO:0000256" key="4">
    <source>
        <dbReference type="ARBA" id="ARBA00022989"/>
    </source>
</evidence>
<feature type="transmembrane region" description="Helical" evidence="6">
    <location>
        <begin position="68"/>
        <end position="89"/>
    </location>
</feature>
<evidence type="ECO:0000256" key="5">
    <source>
        <dbReference type="ARBA" id="ARBA00023136"/>
    </source>
</evidence>
<evidence type="ECO:0000256" key="3">
    <source>
        <dbReference type="ARBA" id="ARBA00022748"/>
    </source>
</evidence>